<feature type="compositionally biased region" description="Polar residues" evidence="1">
    <location>
        <begin position="96"/>
        <end position="105"/>
    </location>
</feature>
<dbReference type="EMBL" id="CP063845">
    <property type="protein sequence ID" value="UFP97105.1"/>
    <property type="molecule type" value="Genomic_DNA"/>
</dbReference>
<proteinExistence type="predicted"/>
<dbReference type="PANTHER" id="PTHR34215:SF1">
    <property type="entry name" value="YLXR DOMAIN-CONTAINING PROTEIN"/>
    <property type="match status" value="1"/>
</dbReference>
<feature type="domain" description="YlxR" evidence="2">
    <location>
        <begin position="14"/>
        <end position="85"/>
    </location>
</feature>
<dbReference type="InterPro" id="IPR007393">
    <property type="entry name" value="YlxR_dom"/>
</dbReference>
<dbReference type="SUPFAM" id="SSF64376">
    <property type="entry name" value="YlxR-like"/>
    <property type="match status" value="1"/>
</dbReference>
<dbReference type="Gene3D" id="3.30.1230.10">
    <property type="entry name" value="YlxR-like"/>
    <property type="match status" value="1"/>
</dbReference>
<evidence type="ECO:0000256" key="1">
    <source>
        <dbReference type="SAM" id="MobiDB-lite"/>
    </source>
</evidence>
<dbReference type="Proteomes" id="UP001054846">
    <property type="component" value="Chromosome"/>
</dbReference>
<evidence type="ECO:0000259" key="2">
    <source>
        <dbReference type="Pfam" id="PF04296"/>
    </source>
</evidence>
<name>A0ABY3PTW0_9CYAN</name>
<dbReference type="PANTHER" id="PTHR34215">
    <property type="entry name" value="BLL0784 PROTEIN"/>
    <property type="match status" value="1"/>
</dbReference>
<gene>
    <name evidence="3" type="ORF">ISF26_23440</name>
</gene>
<dbReference type="Pfam" id="PF04296">
    <property type="entry name" value="YlxR"/>
    <property type="match status" value="1"/>
</dbReference>
<evidence type="ECO:0000313" key="3">
    <source>
        <dbReference type="EMBL" id="UFP97105.1"/>
    </source>
</evidence>
<keyword evidence="4" id="KW-1185">Reference proteome</keyword>
<protein>
    <submittedName>
        <fullName evidence="3">YlxR family protein</fullName>
    </submittedName>
</protein>
<feature type="region of interest" description="Disordered" evidence="1">
    <location>
        <begin position="93"/>
        <end position="119"/>
    </location>
</feature>
<reference evidence="3 4" key="1">
    <citation type="journal article" date="2021" name="Genome Biol. Evol.">
        <title>Complete Genome Sequencing of a Novel Gloeobacter Species from a Waterfall Cave in Mexico.</title>
        <authorList>
            <person name="Saw J.H."/>
            <person name="Cardona T."/>
            <person name="Montejano G."/>
        </authorList>
    </citation>
    <scope>NUCLEOTIDE SEQUENCE [LARGE SCALE GENOMIC DNA]</scope>
    <source>
        <strain evidence="3">MG652769</strain>
    </source>
</reference>
<dbReference type="InterPro" id="IPR037465">
    <property type="entry name" value="YlxR"/>
</dbReference>
<evidence type="ECO:0000313" key="4">
    <source>
        <dbReference type="Proteomes" id="UP001054846"/>
    </source>
</evidence>
<organism evidence="3 4">
    <name type="scientific">Gloeobacter morelensis MG652769</name>
    <dbReference type="NCBI Taxonomy" id="2781736"/>
    <lineage>
        <taxon>Bacteria</taxon>
        <taxon>Bacillati</taxon>
        <taxon>Cyanobacteriota</taxon>
        <taxon>Cyanophyceae</taxon>
        <taxon>Gloeobacterales</taxon>
        <taxon>Gloeobacteraceae</taxon>
        <taxon>Gloeobacter</taxon>
        <taxon>Gloeobacter morelensis</taxon>
    </lineage>
</organism>
<accession>A0ABY3PTW0</accession>
<sequence length="119" mass="13572">MSNPAAVNPKKNQRRCVSCRRTDARESFWRIVRVHPGWQIQLNEGMGRSAYLCPREECLRLAQRKNRLARALKARVDEAVYEQLRSELAKIVKPQASATVSSESSGGPVDDQREHAREN</sequence>
<dbReference type="InterPro" id="IPR035931">
    <property type="entry name" value="YlxR-like_sf"/>
</dbReference>
<feature type="compositionally biased region" description="Basic and acidic residues" evidence="1">
    <location>
        <begin position="110"/>
        <end position="119"/>
    </location>
</feature>